<dbReference type="CDD" id="cd06969">
    <property type="entry name" value="NR_DBD_NGFI-B"/>
    <property type="match status" value="1"/>
</dbReference>
<evidence type="ECO:0000256" key="2">
    <source>
        <dbReference type="ARBA" id="ARBA00022723"/>
    </source>
</evidence>
<dbReference type="SUPFAM" id="SSF48508">
    <property type="entry name" value="Nuclear receptor ligand-binding domain"/>
    <property type="match status" value="1"/>
</dbReference>
<dbReference type="GO" id="GO:0008270">
    <property type="term" value="F:zinc ion binding"/>
    <property type="evidence" value="ECO:0007669"/>
    <property type="project" value="UniProtKB-KW"/>
</dbReference>
<dbReference type="PROSITE" id="PS50007">
    <property type="entry name" value="PIPLC_X_DOMAIN"/>
    <property type="match status" value="1"/>
</dbReference>
<dbReference type="GO" id="GO:0071376">
    <property type="term" value="P:cellular response to corticotropin-releasing hormone stimulus"/>
    <property type="evidence" value="ECO:0007669"/>
    <property type="project" value="TreeGrafter"/>
</dbReference>
<feature type="region of interest" description="Disordered" evidence="10">
    <location>
        <begin position="145"/>
        <end position="227"/>
    </location>
</feature>
<comment type="subcellular location">
    <subcellularLocation>
        <location evidence="1">Nucleus</location>
    </subcellularLocation>
</comment>
<reference evidence="13" key="1">
    <citation type="submission" date="2023-06" db="EMBL/GenBank/DDBJ databases">
        <title>Genomic analysis of the entomopathogenic nematode Steinernema hermaphroditum.</title>
        <authorList>
            <person name="Schwarz E.M."/>
            <person name="Heppert J.K."/>
            <person name="Baniya A."/>
            <person name="Schwartz H.T."/>
            <person name="Tan C.-H."/>
            <person name="Antoshechkin I."/>
            <person name="Sternberg P.W."/>
            <person name="Goodrich-Blair H."/>
            <person name="Dillman A.R."/>
        </authorList>
    </citation>
    <scope>NUCLEOTIDE SEQUENCE</scope>
    <source>
        <strain evidence="13">PS9179</strain>
        <tissue evidence="13">Whole animal</tissue>
    </source>
</reference>
<dbReference type="InterPro" id="IPR035500">
    <property type="entry name" value="NHR-like_dom_sf"/>
</dbReference>
<dbReference type="GO" id="GO:0005667">
    <property type="term" value="C:transcription regulator complex"/>
    <property type="evidence" value="ECO:0007669"/>
    <property type="project" value="TreeGrafter"/>
</dbReference>
<proteinExistence type="predicted"/>
<keyword evidence="2" id="KW-0479">Metal-binding</keyword>
<evidence type="ECO:0000256" key="1">
    <source>
        <dbReference type="ARBA" id="ARBA00004123"/>
    </source>
</evidence>
<feature type="compositionally biased region" description="Polar residues" evidence="10">
    <location>
        <begin position="99"/>
        <end position="115"/>
    </location>
</feature>
<dbReference type="InterPro" id="IPR001628">
    <property type="entry name" value="Znf_hrmn_rcpt"/>
</dbReference>
<accession>A0AA39I1K3</accession>
<feature type="compositionally biased region" description="Low complexity" evidence="10">
    <location>
        <begin position="262"/>
        <end position="280"/>
    </location>
</feature>
<keyword evidence="7" id="KW-0804">Transcription</keyword>
<dbReference type="PROSITE" id="PS51843">
    <property type="entry name" value="NR_LBD"/>
    <property type="match status" value="1"/>
</dbReference>
<dbReference type="PANTHER" id="PTHR24085:SF4">
    <property type="entry name" value="NUCLEAR HORMONE RECEPTOR HR38-RELATED"/>
    <property type="match status" value="1"/>
</dbReference>
<keyword evidence="8" id="KW-0675">Receptor</keyword>
<dbReference type="Gene3D" id="1.10.565.10">
    <property type="entry name" value="Retinoid X Receptor"/>
    <property type="match status" value="1"/>
</dbReference>
<dbReference type="Pfam" id="PF00105">
    <property type="entry name" value="zf-C4"/>
    <property type="match status" value="1"/>
</dbReference>
<feature type="compositionally biased region" description="Low complexity" evidence="10">
    <location>
        <begin position="39"/>
        <end position="51"/>
    </location>
</feature>
<evidence type="ECO:0000256" key="8">
    <source>
        <dbReference type="ARBA" id="ARBA00023170"/>
    </source>
</evidence>
<dbReference type="FunFam" id="3.30.50.10:FF:000116">
    <property type="entry name" value="Nuclear receptor subfamily 4, group A, member 1"/>
    <property type="match status" value="1"/>
</dbReference>
<feature type="region of interest" description="Disordered" evidence="10">
    <location>
        <begin position="374"/>
        <end position="426"/>
    </location>
</feature>
<evidence type="ECO:0000259" key="11">
    <source>
        <dbReference type="PROSITE" id="PS51030"/>
    </source>
</evidence>
<dbReference type="PROSITE" id="PS51030">
    <property type="entry name" value="NUCLEAR_REC_DBD_2"/>
    <property type="match status" value="1"/>
</dbReference>
<dbReference type="PROSITE" id="PS00031">
    <property type="entry name" value="NUCLEAR_REC_DBD_1"/>
    <property type="match status" value="1"/>
</dbReference>
<protein>
    <recommendedName>
        <fullName evidence="15">Nuclear receptor domain-containing protein</fullName>
    </recommendedName>
</protein>
<feature type="compositionally biased region" description="Low complexity" evidence="10">
    <location>
        <begin position="403"/>
        <end position="419"/>
    </location>
</feature>
<dbReference type="PRINTS" id="PR00047">
    <property type="entry name" value="STROIDFINGER"/>
</dbReference>
<keyword evidence="14" id="KW-1185">Reference proteome</keyword>
<evidence type="ECO:0000313" key="14">
    <source>
        <dbReference type="Proteomes" id="UP001175271"/>
    </source>
</evidence>
<dbReference type="PRINTS" id="PR01284">
    <property type="entry name" value="NUCLEARECPTR"/>
</dbReference>
<name>A0AA39I1K3_9BILA</name>
<keyword evidence="9" id="KW-0539">Nucleus</keyword>
<gene>
    <name evidence="13" type="ORF">QR680_011944</name>
</gene>
<dbReference type="GO" id="GO:0000978">
    <property type="term" value="F:RNA polymerase II cis-regulatory region sequence-specific DNA binding"/>
    <property type="evidence" value="ECO:0007669"/>
    <property type="project" value="TreeGrafter"/>
</dbReference>
<dbReference type="EMBL" id="JAUCMV010000002">
    <property type="protein sequence ID" value="KAK0415440.1"/>
    <property type="molecule type" value="Genomic_DNA"/>
</dbReference>
<evidence type="ECO:0000256" key="5">
    <source>
        <dbReference type="ARBA" id="ARBA00023015"/>
    </source>
</evidence>
<dbReference type="GO" id="GO:0005634">
    <property type="term" value="C:nucleus"/>
    <property type="evidence" value="ECO:0007669"/>
    <property type="project" value="UniProtKB-SubCell"/>
</dbReference>
<sequence length="802" mass="88032">MHYAGYCNNPSSSPLSTPQQHYHNHQPPPYPEQQHFPHHQLVQHQFQQQHPTRTTSAPVTVYSPLQLDVDPNYDPRAAAERKISAAYNSVFYSPASICSSTEPSSKIQTPRQSSFDAPASEDTGSSTLSASGLSGSLENIHMEDLFNTPDHSPINVSTPTASSQLVGSLPEGNTVPQLPPPPSSSAPSTTGYTECDELSLPSSSSVFPDTYLPSSRNPRLDQRSKSLITETDRDLERLLDQMLEFQTQLCETSASDPNIQHSSAVDSSPFPAVPSSVPSVQGSLGSLPEMDQHVNPQAAQHVKPEPAAASPVSFPVHPSTSHHALPPQFHLLAGSFPDFQRHAGFLGGHTPAELMGPPSTFQHLAQQAEQSLFGPGHHGAAQFYGHGMHHPPPPMHDSRRGSHGTTSSSSTNSQTGTPSPLAHQQPLSPSFAQHMRFQQMFSAPQDVQSFMAAQTHNLPSLAPSSSNVNQQPQQQEQDKLCAVCNDSAVCQHYGARTCEGCKGFFKRSVQKKAQYVCSGNKNCPIDKRYRSRCQYCRYQKCLQVGMVKEVVRFGPLSGRRGRLPSKTKCQQSDEPPSPPLPVISLIAKAFSDMRQVDPSVQGYKSYPLNEFILLLDYEYKALFAQLSKVPGLGELLESDRAVLLARSFFAIFALKQCRRMANSLFVFERGEHLELIAIPEAFRHFFMGIQNEAAQFQQLCEWDSPSYCTLLVLQYLGTSKVLELNMSPLIGQNAVDKVKTTLINALKDHCCSQSNPQQTKLAKIVAQVTKFAAFQAVGTEALTSVQNLPLPQSLLQVLHQRQ</sequence>
<keyword evidence="3" id="KW-0863">Zinc-finger</keyword>
<keyword evidence="4" id="KW-0862">Zinc</keyword>
<feature type="compositionally biased region" description="Polar residues" evidence="10">
    <location>
        <begin position="154"/>
        <end position="166"/>
    </location>
</feature>
<evidence type="ECO:0000256" key="6">
    <source>
        <dbReference type="ARBA" id="ARBA00023125"/>
    </source>
</evidence>
<dbReference type="PANTHER" id="PTHR24085">
    <property type="entry name" value="NUCLEAR HORMONE RECEPTOR"/>
    <property type="match status" value="1"/>
</dbReference>
<evidence type="ECO:0000256" key="9">
    <source>
        <dbReference type="ARBA" id="ARBA00023242"/>
    </source>
</evidence>
<dbReference type="GO" id="GO:0035259">
    <property type="term" value="F:nuclear glucocorticoid receptor binding"/>
    <property type="evidence" value="ECO:0007669"/>
    <property type="project" value="TreeGrafter"/>
</dbReference>
<evidence type="ECO:0000256" key="10">
    <source>
        <dbReference type="SAM" id="MobiDB-lite"/>
    </source>
</evidence>
<comment type="caution">
    <text evidence="13">The sequence shown here is derived from an EMBL/GenBank/DDBJ whole genome shotgun (WGS) entry which is preliminary data.</text>
</comment>
<organism evidence="13 14">
    <name type="scientific">Steinernema hermaphroditum</name>
    <dbReference type="NCBI Taxonomy" id="289476"/>
    <lineage>
        <taxon>Eukaryota</taxon>
        <taxon>Metazoa</taxon>
        <taxon>Ecdysozoa</taxon>
        <taxon>Nematoda</taxon>
        <taxon>Chromadorea</taxon>
        <taxon>Rhabditida</taxon>
        <taxon>Tylenchina</taxon>
        <taxon>Panagrolaimomorpha</taxon>
        <taxon>Strongyloidoidea</taxon>
        <taxon>Steinernematidae</taxon>
        <taxon>Steinernema</taxon>
    </lineage>
</organism>
<feature type="compositionally biased region" description="Polar residues" evidence="10">
    <location>
        <begin position="8"/>
        <end position="17"/>
    </location>
</feature>
<feature type="domain" description="Nuclear receptor" evidence="11">
    <location>
        <begin position="478"/>
        <end position="553"/>
    </location>
</feature>
<feature type="compositionally biased region" description="Polar residues" evidence="10">
    <location>
        <begin position="200"/>
        <end position="217"/>
    </location>
</feature>
<dbReference type="InterPro" id="IPR013088">
    <property type="entry name" value="Znf_NHR/GATA"/>
</dbReference>
<dbReference type="SUPFAM" id="SSF57716">
    <property type="entry name" value="Glucocorticoid receptor-like (DNA-binding domain)"/>
    <property type="match status" value="1"/>
</dbReference>
<keyword evidence="5" id="KW-0805">Transcription regulation</keyword>
<dbReference type="SMART" id="SM00399">
    <property type="entry name" value="ZnF_C4"/>
    <property type="match status" value="1"/>
</dbReference>
<feature type="region of interest" description="Disordered" evidence="10">
    <location>
        <begin position="1"/>
        <end position="56"/>
    </location>
</feature>
<dbReference type="InterPro" id="IPR000536">
    <property type="entry name" value="Nucl_hrmn_rcpt_lig-bd"/>
</dbReference>
<feature type="region of interest" description="Disordered" evidence="10">
    <location>
        <begin position="99"/>
        <end position="133"/>
    </location>
</feature>
<feature type="compositionally biased region" description="Low complexity" evidence="10">
    <location>
        <begin position="123"/>
        <end position="133"/>
    </location>
</feature>
<dbReference type="Gene3D" id="3.30.50.10">
    <property type="entry name" value="Erythroid Transcription Factor GATA-1, subunit A"/>
    <property type="match status" value="1"/>
</dbReference>
<evidence type="ECO:0000313" key="13">
    <source>
        <dbReference type="EMBL" id="KAK0415440.1"/>
    </source>
</evidence>
<dbReference type="AlphaFoldDB" id="A0AA39I1K3"/>
<evidence type="ECO:0000259" key="12">
    <source>
        <dbReference type="PROSITE" id="PS51843"/>
    </source>
</evidence>
<feature type="domain" description="NR LBD" evidence="12">
    <location>
        <begin position="578"/>
        <end position="802"/>
    </location>
</feature>
<feature type="compositionally biased region" description="Basic and acidic residues" evidence="10">
    <location>
        <begin position="218"/>
        <end position="227"/>
    </location>
</feature>
<dbReference type="Proteomes" id="UP001175271">
    <property type="component" value="Unassembled WGS sequence"/>
</dbReference>
<feature type="region of interest" description="Disordered" evidence="10">
    <location>
        <begin position="254"/>
        <end position="322"/>
    </location>
</feature>
<dbReference type="GO" id="GO:0004879">
    <property type="term" value="F:nuclear receptor activity"/>
    <property type="evidence" value="ECO:0007669"/>
    <property type="project" value="InterPro"/>
</dbReference>
<dbReference type="InterPro" id="IPR003070">
    <property type="entry name" value="NR4A1-3"/>
</dbReference>
<evidence type="ECO:0000256" key="4">
    <source>
        <dbReference type="ARBA" id="ARBA00022833"/>
    </source>
</evidence>
<keyword evidence="6" id="KW-0238">DNA-binding</keyword>
<evidence type="ECO:0008006" key="15">
    <source>
        <dbReference type="Google" id="ProtNLM"/>
    </source>
</evidence>
<evidence type="ECO:0000256" key="3">
    <source>
        <dbReference type="ARBA" id="ARBA00022771"/>
    </source>
</evidence>
<evidence type="ECO:0000256" key="7">
    <source>
        <dbReference type="ARBA" id="ARBA00023163"/>
    </source>
</evidence>